<protein>
    <submittedName>
        <fullName evidence="1">Uncharacterized protein</fullName>
    </submittedName>
</protein>
<accession>A0A368QNH8</accession>
<gene>
    <name evidence="1" type="ORF">SETIT_3G385000v2</name>
</gene>
<evidence type="ECO:0000313" key="1">
    <source>
        <dbReference type="EMBL" id="RCV19443.1"/>
    </source>
</evidence>
<organism evidence="1">
    <name type="scientific">Setaria italica</name>
    <name type="common">Foxtail millet</name>
    <name type="synonym">Panicum italicum</name>
    <dbReference type="NCBI Taxonomy" id="4555"/>
    <lineage>
        <taxon>Eukaryota</taxon>
        <taxon>Viridiplantae</taxon>
        <taxon>Streptophyta</taxon>
        <taxon>Embryophyta</taxon>
        <taxon>Tracheophyta</taxon>
        <taxon>Spermatophyta</taxon>
        <taxon>Magnoliopsida</taxon>
        <taxon>Liliopsida</taxon>
        <taxon>Poales</taxon>
        <taxon>Poaceae</taxon>
        <taxon>PACMAD clade</taxon>
        <taxon>Panicoideae</taxon>
        <taxon>Panicodae</taxon>
        <taxon>Paniceae</taxon>
        <taxon>Cenchrinae</taxon>
        <taxon>Setaria</taxon>
    </lineage>
</organism>
<dbReference type="EMBL" id="CM003530">
    <property type="protein sequence ID" value="RCV19443.1"/>
    <property type="molecule type" value="Genomic_DNA"/>
</dbReference>
<proteinExistence type="predicted"/>
<name>A0A368QNH8_SETIT</name>
<sequence length="106" mass="12417">MGIWQQQRRRHLSMAAWFALDQRHIHMHAIMRSIRISTRCTMDQGPNINWPSRFTVPTDSQIETARLVCLDAHLLFLSLSLFFSLLENSPPFSLSRPASYMSHQFM</sequence>
<reference evidence="1" key="2">
    <citation type="submission" date="2015-07" db="EMBL/GenBank/DDBJ databases">
        <authorList>
            <person name="Noorani M."/>
        </authorList>
    </citation>
    <scope>NUCLEOTIDE SEQUENCE</scope>
    <source>
        <strain evidence="1">Yugu1</strain>
    </source>
</reference>
<reference evidence="1" key="1">
    <citation type="journal article" date="2012" name="Nat. Biotechnol.">
        <title>Reference genome sequence of the model plant Setaria.</title>
        <authorList>
            <person name="Bennetzen J.L."/>
            <person name="Schmutz J."/>
            <person name="Wang H."/>
            <person name="Percifield R."/>
            <person name="Hawkins J."/>
            <person name="Pontaroli A.C."/>
            <person name="Estep M."/>
            <person name="Feng L."/>
            <person name="Vaughn J.N."/>
            <person name="Grimwood J."/>
            <person name="Jenkins J."/>
            <person name="Barry K."/>
            <person name="Lindquist E."/>
            <person name="Hellsten U."/>
            <person name="Deshpande S."/>
            <person name="Wang X."/>
            <person name="Wu X."/>
            <person name="Mitros T."/>
            <person name="Triplett J."/>
            <person name="Yang X."/>
            <person name="Ye C.Y."/>
            <person name="Mauro-Herrera M."/>
            <person name="Wang L."/>
            <person name="Li P."/>
            <person name="Sharma M."/>
            <person name="Sharma R."/>
            <person name="Ronald P.C."/>
            <person name="Panaud O."/>
            <person name="Kellogg E.A."/>
            <person name="Brutnell T.P."/>
            <person name="Doust A.N."/>
            <person name="Tuskan G.A."/>
            <person name="Rokhsar D."/>
            <person name="Devos K.M."/>
        </authorList>
    </citation>
    <scope>NUCLEOTIDE SEQUENCE [LARGE SCALE GENOMIC DNA]</scope>
    <source>
        <strain evidence="1">Yugu1</strain>
    </source>
</reference>
<dbReference type="AlphaFoldDB" id="A0A368QNH8"/>